<name>A0A161WDC5_9NOCA</name>
<evidence type="ECO:0000256" key="2">
    <source>
        <dbReference type="ARBA" id="ARBA00006411"/>
    </source>
</evidence>
<dbReference type="EMBL" id="LWGR01000004">
    <property type="protein sequence ID" value="KZM74959.1"/>
    <property type="molecule type" value="Genomic_DNA"/>
</dbReference>
<comment type="caution">
    <text evidence="5">The sequence shown here is derived from an EMBL/GenBank/DDBJ whole genome shotgun (WGS) entry which is preliminary data.</text>
</comment>
<dbReference type="RefSeq" id="WP_067586920.1">
    <property type="nucleotide sequence ID" value="NZ_JABMCZ010000005.1"/>
</dbReference>
<evidence type="ECO:0000256" key="3">
    <source>
        <dbReference type="ARBA" id="ARBA00022490"/>
    </source>
</evidence>
<reference evidence="5 6" key="1">
    <citation type="submission" date="2016-04" db="EMBL/GenBank/DDBJ databases">
        <authorList>
            <person name="Evans L.H."/>
            <person name="Alamgir A."/>
            <person name="Owens N."/>
            <person name="Weber N.D."/>
            <person name="Virtaneva K."/>
            <person name="Barbian K."/>
            <person name="Babar A."/>
            <person name="Rosenke K."/>
        </authorList>
    </citation>
    <scope>NUCLEOTIDE SEQUENCE [LARGE SCALE GENOMIC DNA]</scope>
    <source>
        <strain evidence="5 6">IFM 0406</strain>
    </source>
</reference>
<dbReference type="AlphaFoldDB" id="A0A161WDC5"/>
<evidence type="ECO:0008006" key="7">
    <source>
        <dbReference type="Google" id="ProtNLM"/>
    </source>
</evidence>
<dbReference type="Proteomes" id="UP000076512">
    <property type="component" value="Unassembled WGS sequence"/>
</dbReference>
<keyword evidence="6" id="KW-1185">Reference proteome</keyword>
<dbReference type="OrthoDB" id="4561761at2"/>
<protein>
    <recommendedName>
        <fullName evidence="7">ESX secretion-associated protein EspG</fullName>
    </recommendedName>
</protein>
<gene>
    <name evidence="5" type="ORF">AWN90_23395</name>
</gene>
<organism evidence="5 6">
    <name type="scientific">Nocardia terpenica</name>
    <dbReference type="NCBI Taxonomy" id="455432"/>
    <lineage>
        <taxon>Bacteria</taxon>
        <taxon>Bacillati</taxon>
        <taxon>Actinomycetota</taxon>
        <taxon>Actinomycetes</taxon>
        <taxon>Mycobacteriales</taxon>
        <taxon>Nocardiaceae</taxon>
        <taxon>Nocardia</taxon>
    </lineage>
</organism>
<comment type="subcellular location">
    <subcellularLocation>
        <location evidence="1">Cytoplasm</location>
    </subcellularLocation>
</comment>
<evidence type="ECO:0000256" key="4">
    <source>
        <dbReference type="ARBA" id="ARBA00023186"/>
    </source>
</evidence>
<evidence type="ECO:0000256" key="1">
    <source>
        <dbReference type="ARBA" id="ARBA00004496"/>
    </source>
</evidence>
<evidence type="ECO:0000313" key="6">
    <source>
        <dbReference type="Proteomes" id="UP000076512"/>
    </source>
</evidence>
<comment type="similarity">
    <text evidence="2">Belongs to the EspG family.</text>
</comment>
<proteinExistence type="inferred from homology"/>
<evidence type="ECO:0000313" key="5">
    <source>
        <dbReference type="EMBL" id="KZM74959.1"/>
    </source>
</evidence>
<keyword evidence="3" id="KW-0963">Cytoplasm</keyword>
<sequence length="254" mass="28473">MRTQTVWDFTPDEFAWVWAETGLAGEYPYPISIIETPAPPDEYAHRRAEISARYPHRGDPDLTWPLRALAKPDLRLICTGKFHGSPKRVRSLAAAHADLGVILFQKSGSTVDFGGDIKLVVTRRRNLGTHLAATMPSARPGAAGQMIGYTPRVRGEQPPSSWRVDDGGREPIEERIRTLLRAPRTAEGHLCIERHLHSRNPSPPVYLNWIDIRDDHPAAGRYLIAVDDNDTIVTPAPEDTIARELHHRGELDRL</sequence>
<dbReference type="InterPro" id="IPR025734">
    <property type="entry name" value="EspG"/>
</dbReference>
<keyword evidence="4" id="KW-0143">Chaperone</keyword>
<dbReference type="Pfam" id="PF14011">
    <property type="entry name" value="ESX-1_EspG"/>
    <property type="match status" value="1"/>
</dbReference>
<accession>A0A161WDC5</accession>